<keyword evidence="11" id="KW-1185">Reference proteome</keyword>
<feature type="transmembrane region" description="Helical" evidence="7">
    <location>
        <begin position="6"/>
        <end position="23"/>
    </location>
</feature>
<feature type="transmembrane region" description="Helical" evidence="7">
    <location>
        <begin position="247"/>
        <end position="268"/>
    </location>
</feature>
<dbReference type="Pfam" id="PF03547">
    <property type="entry name" value="Mem_trans"/>
    <property type="match status" value="1"/>
</dbReference>
<feature type="transmembrane region" description="Helical" evidence="7">
    <location>
        <begin position="35"/>
        <end position="51"/>
    </location>
</feature>
<dbReference type="RefSeq" id="WP_217747491.1">
    <property type="nucleotide sequence ID" value="NZ_JAHOEB010000026.1"/>
</dbReference>
<dbReference type="GO" id="GO:0055085">
    <property type="term" value="P:transmembrane transport"/>
    <property type="evidence" value="ECO:0007669"/>
    <property type="project" value="InterPro"/>
</dbReference>
<dbReference type="EMBL" id="JAHOEF010000024">
    <property type="protein sequence ID" value="MBV3382622.1"/>
    <property type="molecule type" value="Genomic_DNA"/>
</dbReference>
<evidence type="ECO:0000256" key="3">
    <source>
        <dbReference type="ARBA" id="ARBA00022475"/>
    </source>
</evidence>
<feature type="transmembrane region" description="Helical" evidence="7">
    <location>
        <begin position="120"/>
        <end position="142"/>
    </location>
</feature>
<evidence type="ECO:0000256" key="6">
    <source>
        <dbReference type="ARBA" id="ARBA00023136"/>
    </source>
</evidence>
<evidence type="ECO:0000313" key="10">
    <source>
        <dbReference type="Proteomes" id="UP001196408"/>
    </source>
</evidence>
<keyword evidence="6 7" id="KW-0472">Membrane</keyword>
<dbReference type="EMBL" id="JAHOEL010000026">
    <property type="protein sequence ID" value="MBV3392715.1"/>
    <property type="molecule type" value="Genomic_DNA"/>
</dbReference>
<keyword evidence="2" id="KW-0813">Transport</keyword>
<organism evidence="8 10">
    <name type="scientific">Catenibacterium mitsuokai</name>
    <dbReference type="NCBI Taxonomy" id="100886"/>
    <lineage>
        <taxon>Bacteria</taxon>
        <taxon>Bacillati</taxon>
        <taxon>Bacillota</taxon>
        <taxon>Erysipelotrichia</taxon>
        <taxon>Erysipelotrichales</taxon>
        <taxon>Coprobacillaceae</taxon>
        <taxon>Catenibacterium</taxon>
    </lineage>
</organism>
<gene>
    <name evidence="8" type="ORF">KSV97_05135</name>
    <name evidence="9" type="ORF">KSW06_05500</name>
</gene>
<comment type="subcellular location">
    <subcellularLocation>
        <location evidence="1">Membrane</location>
        <topology evidence="1">Multi-pass membrane protein</topology>
    </subcellularLocation>
</comment>
<evidence type="ECO:0000256" key="1">
    <source>
        <dbReference type="ARBA" id="ARBA00004141"/>
    </source>
</evidence>
<keyword evidence="3" id="KW-1003">Cell membrane</keyword>
<reference evidence="8 11" key="1">
    <citation type="submission" date="2021-06" db="EMBL/GenBank/DDBJ databases">
        <title>Collection of gut derived symbiotic bacterial strains cultured from healthy donors.</title>
        <authorList>
            <person name="Lin H."/>
            <person name="Littmann E."/>
            <person name="Pamer E.G."/>
        </authorList>
    </citation>
    <scope>NUCLEOTIDE SEQUENCE</scope>
    <source>
        <strain evidence="9 11">MSK.21.70</strain>
        <strain evidence="8">MSK.21.82</strain>
    </source>
</reference>
<feature type="transmembrane region" description="Helical" evidence="7">
    <location>
        <begin position="154"/>
        <end position="175"/>
    </location>
</feature>
<dbReference type="PANTHER" id="PTHR36838:SF1">
    <property type="entry name" value="SLR1864 PROTEIN"/>
    <property type="match status" value="1"/>
</dbReference>
<evidence type="ECO:0000256" key="5">
    <source>
        <dbReference type="ARBA" id="ARBA00022989"/>
    </source>
</evidence>
<dbReference type="Proteomes" id="UP001196408">
    <property type="component" value="Unassembled WGS sequence"/>
</dbReference>
<accession>A0AAW4MSG6</accession>
<comment type="caution">
    <text evidence="8">The sequence shown here is derived from an EMBL/GenBank/DDBJ whole genome shotgun (WGS) entry which is preliminary data.</text>
</comment>
<keyword evidence="5 7" id="KW-1133">Transmembrane helix</keyword>
<evidence type="ECO:0000256" key="4">
    <source>
        <dbReference type="ARBA" id="ARBA00022692"/>
    </source>
</evidence>
<feature type="transmembrane region" description="Helical" evidence="7">
    <location>
        <begin position="219"/>
        <end position="241"/>
    </location>
</feature>
<feature type="transmembrane region" description="Helical" evidence="7">
    <location>
        <begin position="187"/>
        <end position="207"/>
    </location>
</feature>
<name>A0AAW4MSG6_9FIRM</name>
<dbReference type="AlphaFoldDB" id="A0AAW4MSG6"/>
<feature type="transmembrane region" description="Helical" evidence="7">
    <location>
        <begin position="94"/>
        <end position="114"/>
    </location>
</feature>
<dbReference type="InterPro" id="IPR004776">
    <property type="entry name" value="Mem_transp_PIN-like"/>
</dbReference>
<feature type="transmembrane region" description="Helical" evidence="7">
    <location>
        <begin position="280"/>
        <end position="299"/>
    </location>
</feature>
<dbReference type="Proteomes" id="UP001197492">
    <property type="component" value="Unassembled WGS sequence"/>
</dbReference>
<evidence type="ECO:0000313" key="9">
    <source>
        <dbReference type="EMBL" id="MBV3392715.1"/>
    </source>
</evidence>
<protein>
    <submittedName>
        <fullName evidence="8">AEC family transporter</fullName>
    </submittedName>
</protein>
<dbReference type="PANTHER" id="PTHR36838">
    <property type="entry name" value="AUXIN EFFLUX CARRIER FAMILY PROTEIN"/>
    <property type="match status" value="1"/>
</dbReference>
<dbReference type="GO" id="GO:0016020">
    <property type="term" value="C:membrane"/>
    <property type="evidence" value="ECO:0007669"/>
    <property type="project" value="UniProtKB-SubCell"/>
</dbReference>
<proteinExistence type="predicted"/>
<evidence type="ECO:0000313" key="11">
    <source>
        <dbReference type="Proteomes" id="UP001197492"/>
    </source>
</evidence>
<evidence type="ECO:0000256" key="7">
    <source>
        <dbReference type="SAM" id="Phobius"/>
    </source>
</evidence>
<evidence type="ECO:0000313" key="8">
    <source>
        <dbReference type="EMBL" id="MBV3382622.1"/>
    </source>
</evidence>
<keyword evidence="4 7" id="KW-0812">Transmembrane</keyword>
<evidence type="ECO:0000256" key="2">
    <source>
        <dbReference type="ARBA" id="ARBA00022448"/>
    </source>
</evidence>
<feature type="transmembrane region" description="Helical" evidence="7">
    <location>
        <begin position="57"/>
        <end position="78"/>
    </location>
</feature>
<sequence>MLDLQVEIFILVGIGYLISKLGLFNKQTRKQVTDLVLNIVLPVATAKSFLIKLTPSIMKTTLVVFLVSIGIQGLYFIINKTAYNNQEETKKINLQYATMVSNAGFMGMPFAQGLYGDMGLLYACIYLIPQRIFMWSYGLSHYTKADFKTMVKKVALHPCLIGIYFGIVFMIMYSIGYTLPSFVTTTMSSIGGCNTALSMIVIGSILSDVEPREILDKECIYYSFIRLIMIPVITYLCLRWTSLDHIGIGVSVVLAAMPAPSTCAMLANKYDKNPEFASKLIFVSTSFSLVTLPFISFIITL</sequence>